<sequence length="88" mass="10042">MTIVALAADLIHALSGRVMILGNAQQQHQRYHHSLPFFIAPNGLHRFERSMHSLQSANHQRPAFSSHYLVRGHPLPSHPTTKQKRKFS</sequence>
<keyword evidence="3" id="KW-1185">Reference proteome</keyword>
<dbReference type="EMBL" id="CP043046">
    <property type="protein sequence ID" value="QEI06158.1"/>
    <property type="molecule type" value="Genomic_DNA"/>
</dbReference>
<dbReference type="AlphaFoldDB" id="A0A5C0AUY9"/>
<dbReference type="KEGG" id="pacr:FXN63_10145"/>
<name>A0A5C0AUY9_9BURK</name>
<dbReference type="RefSeq" id="WP_148814541.1">
    <property type="nucleotide sequence ID" value="NZ_CP043046.1"/>
</dbReference>
<feature type="region of interest" description="Disordered" evidence="1">
    <location>
        <begin position="53"/>
        <end position="88"/>
    </location>
</feature>
<organism evidence="2 3">
    <name type="scientific">Pigmentiphaga aceris</name>
    <dbReference type="NCBI Taxonomy" id="1940612"/>
    <lineage>
        <taxon>Bacteria</taxon>
        <taxon>Pseudomonadati</taxon>
        <taxon>Pseudomonadota</taxon>
        <taxon>Betaproteobacteria</taxon>
        <taxon>Burkholderiales</taxon>
        <taxon>Alcaligenaceae</taxon>
        <taxon>Pigmentiphaga</taxon>
    </lineage>
</organism>
<protein>
    <submittedName>
        <fullName evidence="2">Uncharacterized protein</fullName>
    </submittedName>
</protein>
<evidence type="ECO:0000313" key="2">
    <source>
        <dbReference type="EMBL" id="QEI06158.1"/>
    </source>
</evidence>
<evidence type="ECO:0000313" key="3">
    <source>
        <dbReference type="Proteomes" id="UP000325161"/>
    </source>
</evidence>
<dbReference type="Proteomes" id="UP000325161">
    <property type="component" value="Chromosome"/>
</dbReference>
<proteinExistence type="predicted"/>
<evidence type="ECO:0000256" key="1">
    <source>
        <dbReference type="SAM" id="MobiDB-lite"/>
    </source>
</evidence>
<gene>
    <name evidence="2" type="ORF">FXN63_10145</name>
</gene>
<accession>A0A5C0AUY9</accession>
<reference evidence="2 3" key="1">
    <citation type="submission" date="2019-08" db="EMBL/GenBank/DDBJ databases">
        <title>Amphibian skin-associated Pigmentiphaga: genome sequence and occurrence across geography and hosts.</title>
        <authorList>
            <person name="Bletz M.C."/>
            <person name="Bunk B."/>
            <person name="Sproeer C."/>
            <person name="Biwer P."/>
            <person name="Reiter S."/>
            <person name="Rabemananjara F.C.E."/>
            <person name="Schulz S."/>
            <person name="Overmann J."/>
            <person name="Vences M."/>
        </authorList>
    </citation>
    <scope>NUCLEOTIDE SEQUENCE [LARGE SCALE GENOMIC DNA]</scope>
    <source>
        <strain evidence="2 3">Mada1488</strain>
    </source>
</reference>